<comment type="caution">
    <text evidence="4">The sequence shown here is derived from an EMBL/GenBank/DDBJ whole genome shotgun (WGS) entry which is preliminary data.</text>
</comment>
<feature type="non-terminal residue" evidence="4">
    <location>
        <position position="170"/>
    </location>
</feature>
<evidence type="ECO:0000313" key="4">
    <source>
        <dbReference type="EMBL" id="GAI46159.1"/>
    </source>
</evidence>
<evidence type="ECO:0000256" key="2">
    <source>
        <dbReference type="ARBA" id="ARBA00022723"/>
    </source>
</evidence>
<dbReference type="Gene3D" id="3.20.20.140">
    <property type="entry name" value="Metal-dependent hydrolases"/>
    <property type="match status" value="1"/>
</dbReference>
<reference evidence="4" key="1">
    <citation type="journal article" date="2014" name="Front. Microbiol.">
        <title>High frequency of phylogenetically diverse reductive dehalogenase-homologous genes in deep subseafloor sedimentary metagenomes.</title>
        <authorList>
            <person name="Kawai M."/>
            <person name="Futagami T."/>
            <person name="Toyoda A."/>
            <person name="Takaki Y."/>
            <person name="Nishi S."/>
            <person name="Hori S."/>
            <person name="Arai W."/>
            <person name="Tsubouchi T."/>
            <person name="Morono Y."/>
            <person name="Uchiyama I."/>
            <person name="Ito T."/>
            <person name="Fujiyama A."/>
            <person name="Inagaki F."/>
            <person name="Takami H."/>
        </authorList>
    </citation>
    <scope>NUCLEOTIDE SEQUENCE</scope>
    <source>
        <strain evidence="4">Expedition CK06-06</strain>
    </source>
</reference>
<sequence length="170" mass="19113">MYKLIDTHAHLDELENLDLVLEEAKENGVSAIVAVGSDYQSNVKILEISQLYCSFVYPALGLHPWQLASLGASQFDDNLQFIEQNIATAVAIGEIGLDYDKRVMKAASKELQKDVLRHLLDLAKKYAKPAIIHSRYAWRDSFQLVQDAGVDKAVFHWFTGFSSVLRDITT</sequence>
<name>X1QSC0_9ZZZZ</name>
<dbReference type="AlphaFoldDB" id="X1QSC0"/>
<dbReference type="EMBL" id="BARV01027014">
    <property type="protein sequence ID" value="GAI46159.1"/>
    <property type="molecule type" value="Genomic_DNA"/>
</dbReference>
<keyword evidence="2" id="KW-0479">Metal-binding</keyword>
<dbReference type="PROSITE" id="PS01137">
    <property type="entry name" value="TATD_1"/>
    <property type="match status" value="1"/>
</dbReference>
<keyword evidence="3" id="KW-0378">Hydrolase</keyword>
<dbReference type="GO" id="GO:0046872">
    <property type="term" value="F:metal ion binding"/>
    <property type="evidence" value="ECO:0007669"/>
    <property type="project" value="UniProtKB-KW"/>
</dbReference>
<evidence type="ECO:0000256" key="3">
    <source>
        <dbReference type="ARBA" id="ARBA00022801"/>
    </source>
</evidence>
<comment type="similarity">
    <text evidence="1">Belongs to the metallo-dependent hydrolases superfamily. TatD-type hydrolase family.</text>
</comment>
<protein>
    <submittedName>
        <fullName evidence="4">Uncharacterized protein</fullName>
    </submittedName>
</protein>
<dbReference type="CDD" id="cd01310">
    <property type="entry name" value="TatD_DNAse"/>
    <property type="match status" value="1"/>
</dbReference>
<dbReference type="InterPro" id="IPR001130">
    <property type="entry name" value="TatD-like"/>
</dbReference>
<dbReference type="SUPFAM" id="SSF51556">
    <property type="entry name" value="Metallo-dependent hydrolases"/>
    <property type="match status" value="1"/>
</dbReference>
<dbReference type="Pfam" id="PF01026">
    <property type="entry name" value="TatD_DNase"/>
    <property type="match status" value="1"/>
</dbReference>
<dbReference type="InterPro" id="IPR032466">
    <property type="entry name" value="Metal_Hydrolase"/>
</dbReference>
<proteinExistence type="inferred from homology"/>
<dbReference type="PANTHER" id="PTHR46317:SF1">
    <property type="entry name" value="HYDROLASE, TATD FAMILY"/>
    <property type="match status" value="1"/>
</dbReference>
<accession>X1QSC0</accession>
<dbReference type="InterPro" id="IPR018228">
    <property type="entry name" value="DNase_TatD-rel_CS"/>
</dbReference>
<evidence type="ECO:0000256" key="1">
    <source>
        <dbReference type="ARBA" id="ARBA00009275"/>
    </source>
</evidence>
<gene>
    <name evidence="4" type="ORF">S06H3_43539</name>
</gene>
<dbReference type="GO" id="GO:0016788">
    <property type="term" value="F:hydrolase activity, acting on ester bonds"/>
    <property type="evidence" value="ECO:0007669"/>
    <property type="project" value="InterPro"/>
</dbReference>
<dbReference type="PANTHER" id="PTHR46317">
    <property type="entry name" value="HYDROLASE OF PHP SUPERFAMILY-RELATED PROTEIN"/>
    <property type="match status" value="1"/>
</dbReference>
<organism evidence="4">
    <name type="scientific">marine sediment metagenome</name>
    <dbReference type="NCBI Taxonomy" id="412755"/>
    <lineage>
        <taxon>unclassified sequences</taxon>
        <taxon>metagenomes</taxon>
        <taxon>ecological metagenomes</taxon>
    </lineage>
</organism>